<dbReference type="RefSeq" id="WP_328015701.1">
    <property type="nucleotide sequence ID" value="NZ_JARTFS010000013.1"/>
</dbReference>
<dbReference type="InterPro" id="IPR041522">
    <property type="entry name" value="CdaR_GGDEF"/>
</dbReference>
<dbReference type="Pfam" id="PF07905">
    <property type="entry name" value="PucR"/>
    <property type="match status" value="1"/>
</dbReference>
<dbReference type="Proteomes" id="UP001342826">
    <property type="component" value="Unassembled WGS sequence"/>
</dbReference>
<dbReference type="Gene3D" id="1.10.10.2840">
    <property type="entry name" value="PucR C-terminal helix-turn-helix domain"/>
    <property type="match status" value="1"/>
</dbReference>
<dbReference type="InterPro" id="IPR051448">
    <property type="entry name" value="CdaR-like_regulators"/>
</dbReference>
<reference evidence="5 6" key="1">
    <citation type="submission" date="2023-03" db="EMBL/GenBank/DDBJ databases">
        <title>Bacillus Genome Sequencing.</title>
        <authorList>
            <person name="Dunlap C."/>
        </authorList>
    </citation>
    <scope>NUCLEOTIDE SEQUENCE [LARGE SCALE GENOMIC DNA]</scope>
    <source>
        <strain evidence="5 6">NRS-1717</strain>
    </source>
</reference>
<dbReference type="InterPro" id="IPR042070">
    <property type="entry name" value="PucR_C-HTH_sf"/>
</dbReference>
<keyword evidence="6" id="KW-1185">Reference proteome</keyword>
<organism evidence="5 6">
    <name type="scientific">Metabacillus fastidiosus</name>
    <dbReference type="NCBI Taxonomy" id="1458"/>
    <lineage>
        <taxon>Bacteria</taxon>
        <taxon>Bacillati</taxon>
        <taxon>Bacillota</taxon>
        <taxon>Bacilli</taxon>
        <taxon>Bacillales</taxon>
        <taxon>Bacillaceae</taxon>
        <taxon>Metabacillus</taxon>
    </lineage>
</organism>
<dbReference type="PANTHER" id="PTHR33744">
    <property type="entry name" value="CARBOHYDRATE DIACID REGULATOR"/>
    <property type="match status" value="1"/>
</dbReference>
<evidence type="ECO:0000259" key="3">
    <source>
        <dbReference type="Pfam" id="PF13556"/>
    </source>
</evidence>
<protein>
    <submittedName>
        <fullName evidence="5">PucR family transcriptional regulator ligand-binding domain-containing protein</fullName>
    </submittedName>
</protein>
<evidence type="ECO:0000259" key="4">
    <source>
        <dbReference type="Pfam" id="PF17853"/>
    </source>
</evidence>
<dbReference type="EMBL" id="JARTFS010000013">
    <property type="protein sequence ID" value="MED4403275.1"/>
    <property type="molecule type" value="Genomic_DNA"/>
</dbReference>
<dbReference type="Pfam" id="PF17853">
    <property type="entry name" value="GGDEF_2"/>
    <property type="match status" value="1"/>
</dbReference>
<accession>A0ABU6P1P3</accession>
<feature type="domain" description="PucR C-terminal helix-turn-helix" evidence="3">
    <location>
        <begin position="329"/>
        <end position="387"/>
    </location>
</feature>
<dbReference type="PANTHER" id="PTHR33744:SF1">
    <property type="entry name" value="DNA-BINDING TRANSCRIPTIONAL ACTIVATOR ADER"/>
    <property type="match status" value="1"/>
</dbReference>
<evidence type="ECO:0000313" key="5">
    <source>
        <dbReference type="EMBL" id="MED4403275.1"/>
    </source>
</evidence>
<feature type="domain" description="Purine catabolism PurC-like" evidence="2">
    <location>
        <begin position="8"/>
        <end position="120"/>
    </location>
</feature>
<comment type="similarity">
    <text evidence="1">Belongs to the CdaR family.</text>
</comment>
<feature type="domain" description="CdaR GGDEF-like" evidence="4">
    <location>
        <begin position="148"/>
        <end position="276"/>
    </location>
</feature>
<dbReference type="InterPro" id="IPR012914">
    <property type="entry name" value="PucR_dom"/>
</dbReference>
<dbReference type="Pfam" id="PF13556">
    <property type="entry name" value="HTH_30"/>
    <property type="match status" value="1"/>
</dbReference>
<evidence type="ECO:0000256" key="1">
    <source>
        <dbReference type="ARBA" id="ARBA00006754"/>
    </source>
</evidence>
<evidence type="ECO:0000259" key="2">
    <source>
        <dbReference type="Pfam" id="PF07905"/>
    </source>
</evidence>
<dbReference type="InterPro" id="IPR025736">
    <property type="entry name" value="PucR_C-HTH_dom"/>
</dbReference>
<evidence type="ECO:0000313" key="6">
    <source>
        <dbReference type="Proteomes" id="UP001342826"/>
    </source>
</evidence>
<comment type="caution">
    <text evidence="5">The sequence shown here is derived from an EMBL/GenBank/DDBJ whole genome shotgun (WGS) entry which is preliminary data.</text>
</comment>
<name>A0ABU6P1P3_9BACI</name>
<proteinExistence type="inferred from homology"/>
<sequence>MGLTLFEALSIPPLDRCKIVAGENGLSREINSVNSFDAPDVMKWLKAGDLVLTSGYVFDNEFDFVSLIEDLAKLDCTGLVIKLSELPENMIKIANKLNLPIIEIPEDLSVSDLLAPVLRQVFIYQGEKYGQEKKNEFIRRLLTKKLKSKEAILSEGSSLGLYQAAGYICLCITPFTNRNKKFDFISIQNKFESFASMKKIHLFFGEYEDNGVIIVQSQHNYNRNQKDESILQMKDDFIEFLKKEFEKDKIYIGLGSYQTDISNCPTSYNEAYEAIQFGKLVSPNENVYEFSTLQIYTILRHIPSFISENFIANIIGPLINYDKENNSNLIQTLETYLNCSLKPSETGNQLGVHRNTIHFRIAKIKELLNINFDDGNMMFQLNCALRLLHLNKTNSLHV</sequence>
<gene>
    <name evidence="5" type="ORF">P9271_18355</name>
</gene>